<proteinExistence type="predicted"/>
<accession>A0ABT3IM20</accession>
<protein>
    <submittedName>
        <fullName evidence="2">Acyl carrier protein</fullName>
    </submittedName>
</protein>
<dbReference type="EMBL" id="JAPDNS010000001">
    <property type="protein sequence ID" value="MCW3484993.1"/>
    <property type="molecule type" value="Genomic_DNA"/>
</dbReference>
<dbReference type="RefSeq" id="WP_264730942.1">
    <property type="nucleotide sequence ID" value="NZ_JAPDNR010000001.1"/>
</dbReference>
<dbReference type="Gene3D" id="1.10.1200.10">
    <property type="entry name" value="ACP-like"/>
    <property type="match status" value="1"/>
</dbReference>
<evidence type="ECO:0000313" key="3">
    <source>
        <dbReference type="Proteomes" id="UP001207742"/>
    </source>
</evidence>
<sequence>MKDKIIKAIERVTGEQVDVNLAMHSTNLLFDLGLNSLNLIEFIVELEKTFEMEVDMSALSLTVFDSLDSIAHFVNQNIPKNA</sequence>
<dbReference type="PROSITE" id="PS50075">
    <property type="entry name" value="CARRIER"/>
    <property type="match status" value="1"/>
</dbReference>
<evidence type="ECO:0000313" key="2">
    <source>
        <dbReference type="EMBL" id="MCW3484993.1"/>
    </source>
</evidence>
<gene>
    <name evidence="2" type="ORF">OL497_13875</name>
</gene>
<dbReference type="InterPro" id="IPR036736">
    <property type="entry name" value="ACP-like_sf"/>
</dbReference>
<dbReference type="Proteomes" id="UP001207742">
    <property type="component" value="Unassembled WGS sequence"/>
</dbReference>
<reference evidence="2 3" key="1">
    <citation type="submission" date="2022-10" db="EMBL/GenBank/DDBJ databases">
        <title>Chitinophaga nivalis PC15 sp. nov., isolated from Pyeongchang county, South Korea.</title>
        <authorList>
            <person name="Trinh H.N."/>
        </authorList>
    </citation>
    <scope>NUCLEOTIDE SEQUENCE [LARGE SCALE GENOMIC DNA]</scope>
    <source>
        <strain evidence="2 3">PC14</strain>
    </source>
</reference>
<dbReference type="InterPro" id="IPR009081">
    <property type="entry name" value="PP-bd_ACP"/>
</dbReference>
<dbReference type="Pfam" id="PF00550">
    <property type="entry name" value="PP-binding"/>
    <property type="match status" value="1"/>
</dbReference>
<name>A0ABT3IM20_9BACT</name>
<feature type="domain" description="Carrier" evidence="1">
    <location>
        <begin position="1"/>
        <end position="78"/>
    </location>
</feature>
<organism evidence="2 3">
    <name type="scientific">Chitinophaga nivalis</name>
    <dbReference type="NCBI Taxonomy" id="2991709"/>
    <lineage>
        <taxon>Bacteria</taxon>
        <taxon>Pseudomonadati</taxon>
        <taxon>Bacteroidota</taxon>
        <taxon>Chitinophagia</taxon>
        <taxon>Chitinophagales</taxon>
        <taxon>Chitinophagaceae</taxon>
        <taxon>Chitinophaga</taxon>
    </lineage>
</organism>
<comment type="caution">
    <text evidence="2">The sequence shown here is derived from an EMBL/GenBank/DDBJ whole genome shotgun (WGS) entry which is preliminary data.</text>
</comment>
<keyword evidence="3" id="KW-1185">Reference proteome</keyword>
<dbReference type="SUPFAM" id="SSF47336">
    <property type="entry name" value="ACP-like"/>
    <property type="match status" value="1"/>
</dbReference>
<evidence type="ECO:0000259" key="1">
    <source>
        <dbReference type="PROSITE" id="PS50075"/>
    </source>
</evidence>